<dbReference type="EMBL" id="JADQDF010000003">
    <property type="protein sequence ID" value="MBW0132618.1"/>
    <property type="molecule type" value="Genomic_DNA"/>
</dbReference>
<organism evidence="2 4">
    <name type="scientific">Pseudonocardia oceani</name>
    <dbReference type="NCBI Taxonomy" id="2792013"/>
    <lineage>
        <taxon>Bacteria</taxon>
        <taxon>Bacillati</taxon>
        <taxon>Actinomycetota</taxon>
        <taxon>Actinomycetes</taxon>
        <taxon>Pseudonocardiales</taxon>
        <taxon>Pseudonocardiaceae</taxon>
        <taxon>Pseudonocardia</taxon>
    </lineage>
</organism>
<name>A0ABS6UG46_9PSEU</name>
<feature type="compositionally biased region" description="Polar residues" evidence="1">
    <location>
        <begin position="1"/>
        <end position="20"/>
    </location>
</feature>
<sequence length="93" mass="10027">MSTTTYGSLTGSNYGFTITPDTGAKAPKPPSGLVVTQAVQTKDGWLGQVIVDKEIVWESDRHEDGEDAIQSANARVVEAFKTLFGWQSPQSQP</sequence>
<evidence type="ECO:0000313" key="3">
    <source>
        <dbReference type="EMBL" id="MBW0132618.1"/>
    </source>
</evidence>
<reference evidence="2 4" key="1">
    <citation type="submission" date="2020-11" db="EMBL/GenBank/DDBJ databases">
        <title>Pseudonocardia abyssalis sp. nov. and Pseudonocardia oceani sp. nov., description and phylogenomic analysis of two novel actinomycetes isolated from the deep Southern Ocean.</title>
        <authorList>
            <person name="Parra J."/>
        </authorList>
    </citation>
    <scope>NUCLEOTIDE SEQUENCE [LARGE SCALE GENOMIC DNA]</scope>
    <source>
        <strain evidence="2">KRD-185</strain>
        <strain evidence="4">KRD185</strain>
    </source>
</reference>
<dbReference type="EMBL" id="JADQDF010000001">
    <property type="protein sequence ID" value="MBW0131215.1"/>
    <property type="molecule type" value="Genomic_DNA"/>
</dbReference>
<dbReference type="RefSeq" id="WP_218596175.1">
    <property type="nucleotide sequence ID" value="NZ_JADQDE010000005.1"/>
</dbReference>
<comment type="caution">
    <text evidence="2">The sequence shown here is derived from an EMBL/GenBank/DDBJ whole genome shotgun (WGS) entry which is preliminary data.</text>
</comment>
<gene>
    <name evidence="2" type="ORF">I4I82_26545</name>
    <name evidence="3" type="ORF">I4I82_33765</name>
</gene>
<evidence type="ECO:0000256" key="1">
    <source>
        <dbReference type="SAM" id="MobiDB-lite"/>
    </source>
</evidence>
<proteinExistence type="predicted"/>
<protein>
    <submittedName>
        <fullName evidence="2">Uncharacterized protein</fullName>
    </submittedName>
</protein>
<feature type="region of interest" description="Disordered" evidence="1">
    <location>
        <begin position="1"/>
        <end position="29"/>
    </location>
</feature>
<evidence type="ECO:0000313" key="2">
    <source>
        <dbReference type="EMBL" id="MBW0131215.1"/>
    </source>
</evidence>
<evidence type="ECO:0000313" key="4">
    <source>
        <dbReference type="Proteomes" id="UP000694300"/>
    </source>
</evidence>
<accession>A0ABS6UG46</accession>
<dbReference type="Proteomes" id="UP000694300">
    <property type="component" value="Unassembled WGS sequence"/>
</dbReference>
<keyword evidence="4" id="KW-1185">Reference proteome</keyword>